<evidence type="ECO:0000256" key="6">
    <source>
        <dbReference type="HAMAP-Rule" id="MF_01123"/>
    </source>
</evidence>
<dbReference type="CDD" id="cd05966">
    <property type="entry name" value="ACS"/>
    <property type="match status" value="1"/>
</dbReference>
<dbReference type="OrthoDB" id="9803968at2"/>
<keyword evidence="11" id="KW-1185">Reference proteome</keyword>
<dbReference type="EC" id="6.2.1.1" evidence="6"/>
<dbReference type="GO" id="GO:0005829">
    <property type="term" value="C:cytosol"/>
    <property type="evidence" value="ECO:0007669"/>
    <property type="project" value="TreeGrafter"/>
</dbReference>
<keyword evidence="3 6" id="KW-0547">Nucleotide-binding</keyword>
<dbReference type="InterPro" id="IPR025110">
    <property type="entry name" value="AMP-bd_C"/>
</dbReference>
<dbReference type="InterPro" id="IPR032387">
    <property type="entry name" value="ACAS_N"/>
</dbReference>
<dbReference type="GO" id="GO:0019427">
    <property type="term" value="P:acetyl-CoA biosynthetic process from acetate"/>
    <property type="evidence" value="ECO:0007669"/>
    <property type="project" value="UniProtKB-UniRule"/>
</dbReference>
<dbReference type="GO" id="GO:0003987">
    <property type="term" value="F:acetate-CoA ligase activity"/>
    <property type="evidence" value="ECO:0007669"/>
    <property type="project" value="UniProtKB-UniRule"/>
</dbReference>
<feature type="binding site" evidence="6">
    <location>
        <position position="306"/>
    </location>
    <ligand>
        <name>CoA</name>
        <dbReference type="ChEBI" id="CHEBI:57287"/>
    </ligand>
</feature>
<feature type="domain" description="AMP-dependent synthetase/ligase" evidence="7">
    <location>
        <begin position="83"/>
        <end position="465"/>
    </location>
</feature>
<feature type="binding site" evidence="6">
    <location>
        <begin position="186"/>
        <end position="189"/>
    </location>
    <ligand>
        <name>CoA</name>
        <dbReference type="ChEBI" id="CHEBI:57287"/>
    </ligand>
</feature>
<evidence type="ECO:0000256" key="2">
    <source>
        <dbReference type="ARBA" id="ARBA00022598"/>
    </source>
</evidence>
<gene>
    <name evidence="6" type="primary">acsA</name>
    <name evidence="10" type="ORF">A7979_03565</name>
</gene>
<evidence type="ECO:0000256" key="3">
    <source>
        <dbReference type="ARBA" id="ARBA00022741"/>
    </source>
</evidence>
<comment type="function">
    <text evidence="6">Catalyzes the conversion of acetate into acetyl-CoA (AcCoA), an essential intermediate at the junction of anabolic and catabolic pathways. AcsA undergoes a two-step reaction. In the first half reaction, AcsA combines acetate with ATP to form acetyl-adenylate (AcAMP) intermediate. In the second half reaction, it can then transfer the acetyl group from AcAMP to the sulfhydryl group of CoA, forming the product AcCoA.</text>
</comment>
<feature type="binding site" evidence="6">
    <location>
        <position position="537"/>
    </location>
    <ligand>
        <name>Mg(2+)</name>
        <dbReference type="ChEBI" id="CHEBI:18420"/>
    </ligand>
</feature>
<dbReference type="Proteomes" id="UP000192359">
    <property type="component" value="Unassembled WGS sequence"/>
</dbReference>
<name>A0A1Y1RNI2_9MICC</name>
<dbReference type="Pfam" id="PF00501">
    <property type="entry name" value="AMP-binding"/>
    <property type="match status" value="1"/>
</dbReference>
<sequence length="645" mass="70700">MSETQATFAPSAEFAAQANAQPGIYDEAKEKGTEFWAEQARELLTWYKPFTETLDWSNPPFAKWFADGELNACYNAVDRHVEAGKGDRTALLFEGEPGDTASYTYAQLKDEVSRVANGLESLGVTKGDRVAIYLPMIAEAVIAMLACARIGAVHSVVFGGFSADALRSRIEDGEAKLVITADGSFRRGKPSMLKPAVDTALEKGGATVEKVLVVKRNGEDINWVEGRDIWWHELTAEQPTEHEPSRQNAEDPLFILYTSGTTGKPKGILHTTGGYLTQGAFTHKNIFDLKPETDIYWCTADVGWVTGHSYVAYGPLVNGSTQVIYEGTPDAPHRGRFWEIVEKYGVTIMYTSPTAIRTMMKWGEDIPAKYDLTSLRVLGTVGEAINPEAWRWFHRVIGGGTCPIVDTWWQTETGAIMVSQLPGITEAKPGSAQQPIPGITIDVVDDLGDSLPNEQSGFLTIREPWPSMLRTIWGDDDRFVDTYWSRFENMYFAGDGAKRDADGDLWVLGRVDDVMNVSGHRLSTPEIESALVSHPAVAEAAVVGAADETTGQAVMAFVILNDEAKAAGHDEAELAEQIRAHVGVEISPIAKPKRVLIVDDLPKTRSGKIMRRLLKDVAEDRPVGDTTTLADPTVMESIEANFKKG</sequence>
<feature type="binding site" evidence="6">
    <location>
        <position position="521"/>
    </location>
    <ligand>
        <name>ATP</name>
        <dbReference type="ChEBI" id="CHEBI:30616"/>
    </ligand>
</feature>
<dbReference type="Pfam" id="PF16177">
    <property type="entry name" value="ACAS_N"/>
    <property type="match status" value="1"/>
</dbReference>
<feature type="binding site" evidence="6">
    <location>
        <position position="518"/>
    </location>
    <ligand>
        <name>CoA</name>
        <dbReference type="ChEBI" id="CHEBI:57287"/>
    </ligand>
</feature>
<comment type="catalytic activity">
    <reaction evidence="6">
        <text>acetate + ATP + CoA = acetyl-CoA + AMP + diphosphate</text>
        <dbReference type="Rhea" id="RHEA:23176"/>
        <dbReference type="ChEBI" id="CHEBI:30089"/>
        <dbReference type="ChEBI" id="CHEBI:30616"/>
        <dbReference type="ChEBI" id="CHEBI:33019"/>
        <dbReference type="ChEBI" id="CHEBI:57287"/>
        <dbReference type="ChEBI" id="CHEBI:57288"/>
        <dbReference type="ChEBI" id="CHEBI:456215"/>
        <dbReference type="EC" id="6.2.1.1"/>
    </reaction>
</comment>
<dbReference type="AlphaFoldDB" id="A0A1Y1RNI2"/>
<comment type="PTM">
    <text evidence="6">Acetylated. Deacetylation by the SIR2-homolog deacetylase activates the enzyme.</text>
</comment>
<comment type="caution">
    <text evidence="10">The sequence shown here is derived from an EMBL/GenBank/DDBJ whole genome shotgun (WGS) entry which is preliminary data.</text>
</comment>
<dbReference type="Gene3D" id="3.40.50.12780">
    <property type="entry name" value="N-terminal domain of ligase-like"/>
    <property type="match status" value="1"/>
</dbReference>
<feature type="modified residue" description="N6-acetyllysine" evidence="6">
    <location>
        <position position="608"/>
    </location>
</feature>
<evidence type="ECO:0000256" key="4">
    <source>
        <dbReference type="ARBA" id="ARBA00022840"/>
    </source>
</evidence>
<dbReference type="GO" id="GO:0005524">
    <property type="term" value="F:ATP binding"/>
    <property type="evidence" value="ECO:0007669"/>
    <property type="project" value="UniProtKB-KW"/>
</dbReference>
<feature type="binding site" evidence="6">
    <location>
        <position position="534"/>
    </location>
    <ligand>
        <name>Mg(2+)</name>
        <dbReference type="ChEBI" id="CHEBI:18420"/>
    </ligand>
</feature>
<feature type="binding site" evidence="6">
    <location>
        <position position="532"/>
    </location>
    <ligand>
        <name>Mg(2+)</name>
        <dbReference type="ChEBI" id="CHEBI:18420"/>
    </ligand>
</feature>
<proteinExistence type="inferred from homology"/>
<dbReference type="Pfam" id="PF13193">
    <property type="entry name" value="AMP-binding_C"/>
    <property type="match status" value="1"/>
</dbReference>
<feature type="binding site" evidence="6">
    <location>
        <position position="510"/>
    </location>
    <ligand>
        <name>ATP</name>
        <dbReference type="ChEBI" id="CHEBI:30616"/>
    </ligand>
</feature>
<evidence type="ECO:0000313" key="10">
    <source>
        <dbReference type="EMBL" id="ORC16414.1"/>
    </source>
</evidence>
<dbReference type="NCBIfam" id="TIGR02188">
    <property type="entry name" value="Ac_CoA_lig_AcsA"/>
    <property type="match status" value="1"/>
</dbReference>
<accession>A0A1Y1RNI2</accession>
<reference evidence="10 11" key="1">
    <citation type="submission" date="2016-05" db="EMBL/GenBank/DDBJ databases">
        <title>Draft genome sequence of a porcine commensal Rothia nasimurium.</title>
        <authorList>
            <person name="Gaiser R.A."/>
            <person name="Van Baarlen P."/>
            <person name="Wells J.M."/>
        </authorList>
    </citation>
    <scope>NUCLEOTIDE SEQUENCE [LARGE SCALE GENOMIC DNA]</scope>
    <source>
        <strain evidence="10 11">PT-32</strain>
    </source>
</reference>
<keyword evidence="4 6" id="KW-0067">ATP-binding</keyword>
<comment type="caution">
    <text evidence="6">Lacks conserved residue(s) required for the propagation of feature annotation.</text>
</comment>
<protein>
    <recommendedName>
        <fullName evidence="6">Acetyl-coenzyme A synthetase</fullName>
        <shortName evidence="6">AcCoA synthetase</shortName>
        <shortName evidence="6">Acs</shortName>
        <ecNumber evidence="6">6.2.1.1</ecNumber>
    </recommendedName>
    <alternativeName>
        <fullName evidence="6">Acetate--CoA ligase</fullName>
    </alternativeName>
    <alternativeName>
        <fullName evidence="6">Acyl-activating enzyme</fullName>
    </alternativeName>
</protein>
<organism evidence="10 11">
    <name type="scientific">Rothia nasimurium</name>
    <dbReference type="NCBI Taxonomy" id="85336"/>
    <lineage>
        <taxon>Bacteria</taxon>
        <taxon>Bacillati</taxon>
        <taxon>Actinomycetota</taxon>
        <taxon>Actinomycetes</taxon>
        <taxon>Micrococcales</taxon>
        <taxon>Micrococcaceae</taxon>
        <taxon>Rothia</taxon>
    </lineage>
</organism>
<dbReference type="PANTHER" id="PTHR24095:SF14">
    <property type="entry name" value="ACETYL-COENZYME A SYNTHETASE 1"/>
    <property type="match status" value="1"/>
</dbReference>
<feature type="domain" description="Acetyl-coenzyme A synthetase N-terminal" evidence="9">
    <location>
        <begin position="24"/>
        <end position="76"/>
    </location>
</feature>
<keyword evidence="6" id="KW-0479">Metal-binding</keyword>
<dbReference type="RefSeq" id="WP_083091987.1">
    <property type="nucleotide sequence ID" value="NZ_LXWF01000040.1"/>
</dbReference>
<feature type="domain" description="AMP-binding enzyme C-terminal" evidence="8">
    <location>
        <begin position="526"/>
        <end position="608"/>
    </location>
</feature>
<evidence type="ECO:0000259" key="7">
    <source>
        <dbReference type="Pfam" id="PF00501"/>
    </source>
</evidence>
<comment type="cofactor">
    <cofactor evidence="6">
        <name>Mg(2+)</name>
        <dbReference type="ChEBI" id="CHEBI:18420"/>
    </cofactor>
</comment>
<dbReference type="InterPro" id="IPR011904">
    <property type="entry name" value="Ac_CoA_lig"/>
</dbReference>
<dbReference type="HAMAP" id="MF_01123">
    <property type="entry name" value="Ac_CoA_synth"/>
    <property type="match status" value="1"/>
</dbReference>
<dbReference type="InterPro" id="IPR045851">
    <property type="entry name" value="AMP-bd_C_sf"/>
</dbReference>
<evidence type="ECO:0000256" key="1">
    <source>
        <dbReference type="ARBA" id="ARBA00006432"/>
    </source>
</evidence>
<evidence type="ECO:0000259" key="8">
    <source>
        <dbReference type="Pfam" id="PF13193"/>
    </source>
</evidence>
<dbReference type="InterPro" id="IPR042099">
    <property type="entry name" value="ANL_N_sf"/>
</dbReference>
<dbReference type="InterPro" id="IPR000873">
    <property type="entry name" value="AMP-dep_synth/lig_dom"/>
</dbReference>
<dbReference type="PROSITE" id="PS00455">
    <property type="entry name" value="AMP_BINDING"/>
    <property type="match status" value="1"/>
</dbReference>
<dbReference type="InterPro" id="IPR020845">
    <property type="entry name" value="AMP-binding_CS"/>
</dbReference>
<keyword evidence="6" id="KW-0460">Magnesium</keyword>
<comment type="similarity">
    <text evidence="1 6">Belongs to the ATP-dependent AMP-binding enzyme family.</text>
</comment>
<keyword evidence="2 6" id="KW-0436">Ligase</keyword>
<evidence type="ECO:0000313" key="11">
    <source>
        <dbReference type="Proteomes" id="UP000192359"/>
    </source>
</evidence>
<feature type="binding site" evidence="6">
    <location>
        <position position="495"/>
    </location>
    <ligand>
        <name>ATP</name>
        <dbReference type="ChEBI" id="CHEBI:30616"/>
    </ligand>
</feature>
<dbReference type="SUPFAM" id="SSF56801">
    <property type="entry name" value="Acetyl-CoA synthetase-like"/>
    <property type="match status" value="1"/>
</dbReference>
<dbReference type="NCBIfam" id="NF001208">
    <property type="entry name" value="PRK00174.1"/>
    <property type="match status" value="1"/>
</dbReference>
<feature type="binding site" evidence="6">
    <location>
        <begin position="406"/>
        <end position="411"/>
    </location>
    <ligand>
        <name>ATP</name>
        <dbReference type="ChEBI" id="CHEBI:30616"/>
    </ligand>
</feature>
<dbReference type="GO" id="GO:0016208">
    <property type="term" value="F:AMP binding"/>
    <property type="evidence" value="ECO:0007669"/>
    <property type="project" value="InterPro"/>
</dbReference>
<dbReference type="EMBL" id="LXWF01000040">
    <property type="protein sequence ID" value="ORC16414.1"/>
    <property type="molecule type" value="Genomic_DNA"/>
</dbReference>
<keyword evidence="5 6" id="KW-0007">Acetylation</keyword>
<dbReference type="Gene3D" id="3.30.300.30">
    <property type="match status" value="1"/>
</dbReference>
<dbReference type="PANTHER" id="PTHR24095">
    <property type="entry name" value="ACETYL-COENZYME A SYNTHETASE"/>
    <property type="match status" value="1"/>
</dbReference>
<evidence type="ECO:0000259" key="9">
    <source>
        <dbReference type="Pfam" id="PF16177"/>
    </source>
</evidence>
<dbReference type="FunFam" id="3.40.50.12780:FF:000001">
    <property type="entry name" value="Acetyl-coenzyme A synthetase"/>
    <property type="match status" value="1"/>
</dbReference>
<dbReference type="GO" id="GO:0046872">
    <property type="term" value="F:metal ion binding"/>
    <property type="evidence" value="ECO:0007669"/>
    <property type="project" value="UniProtKB-KW"/>
</dbReference>
<evidence type="ECO:0000256" key="5">
    <source>
        <dbReference type="ARBA" id="ARBA00022990"/>
    </source>
</evidence>